<keyword evidence="2" id="KW-1185">Reference proteome</keyword>
<evidence type="ECO:0000313" key="1">
    <source>
        <dbReference type="EMBL" id="MCL6422197.1"/>
    </source>
</evidence>
<dbReference type="Pfam" id="PF14019">
    <property type="entry name" value="DUF4235"/>
    <property type="match status" value="1"/>
</dbReference>
<dbReference type="RefSeq" id="WP_249736352.1">
    <property type="nucleotide sequence ID" value="NZ_JAKNCJ010000001.1"/>
</dbReference>
<organism evidence="1 2">
    <name type="scientific">Brachybacterium equifaecis</name>
    <dbReference type="NCBI Taxonomy" id="2910770"/>
    <lineage>
        <taxon>Bacteria</taxon>
        <taxon>Bacillati</taxon>
        <taxon>Actinomycetota</taxon>
        <taxon>Actinomycetes</taxon>
        <taxon>Micrococcales</taxon>
        <taxon>Dermabacteraceae</taxon>
        <taxon>Brachybacterium</taxon>
    </lineage>
</organism>
<protein>
    <submittedName>
        <fullName evidence="1">DUF4235 domain-containing protein</fullName>
    </submittedName>
</protein>
<name>A0ABT0QWZ9_9MICO</name>
<dbReference type="EMBL" id="JAKNCJ010000001">
    <property type="protein sequence ID" value="MCL6422197.1"/>
    <property type="molecule type" value="Genomic_DNA"/>
</dbReference>
<dbReference type="InterPro" id="IPR025329">
    <property type="entry name" value="DUF4235"/>
</dbReference>
<dbReference type="Proteomes" id="UP001203761">
    <property type="component" value="Unassembled WGS sequence"/>
</dbReference>
<sequence>MPNPLVKLAMTGASLAAGYVGQKLLIAGWEAVFGEDAPTDQNVKQSAKDTKAVRKMAKKEGLTKEELQEIRDPEEDRPFWQAVLWTILTGVILQALREAASSGTRIIAQKLSGRRPSPNRG</sequence>
<accession>A0ABT0QWZ9</accession>
<gene>
    <name evidence="1" type="ORF">Bequi_02120</name>
</gene>
<proteinExistence type="predicted"/>
<evidence type="ECO:0000313" key="2">
    <source>
        <dbReference type="Proteomes" id="UP001203761"/>
    </source>
</evidence>
<reference evidence="1" key="1">
    <citation type="submission" date="2022-02" db="EMBL/GenBank/DDBJ databases">
        <authorList>
            <person name="Lee M."/>
            <person name="Kim S.-J."/>
            <person name="Jung M.-Y."/>
        </authorList>
    </citation>
    <scope>NUCLEOTIDE SEQUENCE</scope>
    <source>
        <strain evidence="1">JHP9</strain>
    </source>
</reference>
<comment type="caution">
    <text evidence="1">The sequence shown here is derived from an EMBL/GenBank/DDBJ whole genome shotgun (WGS) entry which is preliminary data.</text>
</comment>